<evidence type="ECO:0000256" key="2">
    <source>
        <dbReference type="HAMAP-Rule" id="MF_00003"/>
    </source>
</evidence>
<comment type="function">
    <text evidence="2">One of several proteins that assist in the late maturation steps of the functional core of the 30S ribosomal subunit. Associates with free 30S ribosomal subunits (but not with 30S subunits that are part of 70S ribosomes or polysomes). Required for efficient processing of 16S rRNA. May interact with the 5'-terminal helix region of 16S rRNA.</text>
</comment>
<dbReference type="PANTHER" id="PTHR33515">
    <property type="entry name" value="RIBOSOME-BINDING FACTOR A, CHLOROPLASTIC-RELATED"/>
    <property type="match status" value="1"/>
</dbReference>
<dbReference type="EMBL" id="JADZLT010000049">
    <property type="protein sequence ID" value="MBH0237671.1"/>
    <property type="molecule type" value="Genomic_DNA"/>
</dbReference>
<evidence type="ECO:0000313" key="4">
    <source>
        <dbReference type="Proteomes" id="UP000631694"/>
    </source>
</evidence>
<organism evidence="3 4">
    <name type="scientific">Methylobrevis albus</name>
    <dbReference type="NCBI Taxonomy" id="2793297"/>
    <lineage>
        <taxon>Bacteria</taxon>
        <taxon>Pseudomonadati</taxon>
        <taxon>Pseudomonadota</taxon>
        <taxon>Alphaproteobacteria</taxon>
        <taxon>Hyphomicrobiales</taxon>
        <taxon>Pleomorphomonadaceae</taxon>
        <taxon>Methylobrevis</taxon>
    </lineage>
</organism>
<gene>
    <name evidence="2 3" type="primary">rbfA</name>
    <name evidence="3" type="ORF">I5731_07560</name>
</gene>
<comment type="subunit">
    <text evidence="2">Monomer. Binds 30S ribosomal subunits, but not 50S ribosomal subunits or 70S ribosomes.</text>
</comment>
<keyword evidence="2" id="KW-0963">Cytoplasm</keyword>
<name>A0A931MZE8_9HYPH</name>
<proteinExistence type="inferred from homology"/>
<dbReference type="GO" id="GO:0043024">
    <property type="term" value="F:ribosomal small subunit binding"/>
    <property type="evidence" value="ECO:0007669"/>
    <property type="project" value="TreeGrafter"/>
</dbReference>
<dbReference type="Proteomes" id="UP000631694">
    <property type="component" value="Unassembled WGS sequence"/>
</dbReference>
<reference evidence="3" key="1">
    <citation type="submission" date="2020-12" db="EMBL/GenBank/DDBJ databases">
        <title>Methylobrevis albus sp. nov., isolated from fresh water lack sediment.</title>
        <authorList>
            <person name="Zou Q."/>
        </authorList>
    </citation>
    <scope>NUCLEOTIDE SEQUENCE</scope>
    <source>
        <strain evidence="3">L22</strain>
    </source>
</reference>
<sequence length="139" mass="15264">MKHSSGTAPGIPSQRQLRVGELIRHVVAEIIARGEISDPEIAGLLITVPEVRMSPDLKHATVFVTLTAGGDASHAAKLLDRHVKFLRGQVARKVNLKYAPDIRFRYDSRFEESARIDAILRSPQVAQDLKGDDEDGDAT</sequence>
<protein>
    <recommendedName>
        <fullName evidence="2">Ribosome-binding factor A</fullName>
    </recommendedName>
</protein>
<dbReference type="NCBIfam" id="TIGR00082">
    <property type="entry name" value="rbfA"/>
    <property type="match status" value="1"/>
</dbReference>
<keyword evidence="1 2" id="KW-0690">Ribosome biogenesis</keyword>
<dbReference type="InterPro" id="IPR000238">
    <property type="entry name" value="RbfA"/>
</dbReference>
<dbReference type="GO" id="GO:0030490">
    <property type="term" value="P:maturation of SSU-rRNA"/>
    <property type="evidence" value="ECO:0007669"/>
    <property type="project" value="UniProtKB-UniRule"/>
</dbReference>
<dbReference type="InterPro" id="IPR015946">
    <property type="entry name" value="KH_dom-like_a/b"/>
</dbReference>
<dbReference type="NCBIfam" id="NF001802">
    <property type="entry name" value="PRK00521.2-5"/>
    <property type="match status" value="1"/>
</dbReference>
<dbReference type="Pfam" id="PF02033">
    <property type="entry name" value="RBFA"/>
    <property type="match status" value="1"/>
</dbReference>
<accession>A0A931MZE8</accession>
<dbReference type="RefSeq" id="WP_197310757.1">
    <property type="nucleotide sequence ID" value="NZ_JADZLT010000049.1"/>
</dbReference>
<keyword evidence="4" id="KW-1185">Reference proteome</keyword>
<dbReference type="InterPro" id="IPR020053">
    <property type="entry name" value="Ribosome-bd_factorA_CS"/>
</dbReference>
<dbReference type="AlphaFoldDB" id="A0A931MZE8"/>
<evidence type="ECO:0000256" key="1">
    <source>
        <dbReference type="ARBA" id="ARBA00022517"/>
    </source>
</evidence>
<dbReference type="HAMAP" id="MF_00003">
    <property type="entry name" value="RbfA"/>
    <property type="match status" value="1"/>
</dbReference>
<dbReference type="PANTHER" id="PTHR33515:SF1">
    <property type="entry name" value="RIBOSOME-BINDING FACTOR A, CHLOROPLASTIC-RELATED"/>
    <property type="match status" value="1"/>
</dbReference>
<evidence type="ECO:0000313" key="3">
    <source>
        <dbReference type="EMBL" id="MBH0237671.1"/>
    </source>
</evidence>
<dbReference type="PROSITE" id="PS01319">
    <property type="entry name" value="RBFA"/>
    <property type="match status" value="1"/>
</dbReference>
<dbReference type="InterPro" id="IPR023799">
    <property type="entry name" value="RbfA_dom_sf"/>
</dbReference>
<comment type="subcellular location">
    <subcellularLocation>
        <location evidence="2">Cytoplasm</location>
    </subcellularLocation>
</comment>
<comment type="caution">
    <text evidence="3">The sequence shown here is derived from an EMBL/GenBank/DDBJ whole genome shotgun (WGS) entry which is preliminary data.</text>
</comment>
<dbReference type="SUPFAM" id="SSF89919">
    <property type="entry name" value="Ribosome-binding factor A, RbfA"/>
    <property type="match status" value="1"/>
</dbReference>
<dbReference type="Gene3D" id="3.30.300.20">
    <property type="match status" value="1"/>
</dbReference>
<comment type="similarity">
    <text evidence="2">Belongs to the RbfA family.</text>
</comment>
<dbReference type="GO" id="GO:0005829">
    <property type="term" value="C:cytosol"/>
    <property type="evidence" value="ECO:0007669"/>
    <property type="project" value="TreeGrafter"/>
</dbReference>